<sequence>VPRPAVAGVVSAVAVFGFLGLLYPFAGARHPAFTHGAWVPAPMLVAAGLAMGVGVALWRWTAAAGWTSRHRLAAISGALIAHTVFGVVANTHTAPDTVGLMVIGVVMTILLGLLGRRLEGVRPAEPVHPRAARS</sequence>
<feature type="non-terminal residue" evidence="2">
    <location>
        <position position="1"/>
    </location>
</feature>
<keyword evidence="1" id="KW-0472">Membrane</keyword>
<feature type="transmembrane region" description="Helical" evidence="1">
    <location>
        <begin position="72"/>
        <end position="91"/>
    </location>
</feature>
<reference evidence="2 3" key="1">
    <citation type="submission" date="2024-09" db="EMBL/GenBank/DDBJ databases">
        <authorList>
            <person name="Sun Q."/>
            <person name="Mori K."/>
        </authorList>
    </citation>
    <scope>NUCLEOTIDE SEQUENCE [LARGE SCALE GENOMIC DNA]</scope>
    <source>
        <strain evidence="2 3">TBRC 0563</strain>
    </source>
</reference>
<keyword evidence="3" id="KW-1185">Reference proteome</keyword>
<evidence type="ECO:0000256" key="1">
    <source>
        <dbReference type="SAM" id="Phobius"/>
    </source>
</evidence>
<organism evidence="2 3">
    <name type="scientific">Actinoallomurus acaciae</name>
    <dbReference type="NCBI Taxonomy" id="502577"/>
    <lineage>
        <taxon>Bacteria</taxon>
        <taxon>Bacillati</taxon>
        <taxon>Actinomycetota</taxon>
        <taxon>Actinomycetes</taxon>
        <taxon>Streptosporangiales</taxon>
        <taxon>Thermomonosporaceae</taxon>
        <taxon>Actinoallomurus</taxon>
    </lineage>
</organism>
<gene>
    <name evidence="2" type="ORF">ACFFNX_50730</name>
</gene>
<comment type="caution">
    <text evidence="2">The sequence shown here is derived from an EMBL/GenBank/DDBJ whole genome shotgun (WGS) entry which is preliminary data.</text>
</comment>
<evidence type="ECO:0000313" key="3">
    <source>
        <dbReference type="Proteomes" id="UP001589627"/>
    </source>
</evidence>
<name>A0ABV5YZH5_9ACTN</name>
<proteinExistence type="predicted"/>
<keyword evidence="1" id="KW-0812">Transmembrane</keyword>
<feature type="transmembrane region" description="Helical" evidence="1">
    <location>
        <begin position="7"/>
        <end position="26"/>
    </location>
</feature>
<protein>
    <submittedName>
        <fullName evidence="2">Uncharacterized protein</fullName>
    </submittedName>
</protein>
<feature type="transmembrane region" description="Helical" evidence="1">
    <location>
        <begin position="38"/>
        <end position="60"/>
    </location>
</feature>
<keyword evidence="1" id="KW-1133">Transmembrane helix</keyword>
<dbReference type="Proteomes" id="UP001589627">
    <property type="component" value="Unassembled WGS sequence"/>
</dbReference>
<dbReference type="EMBL" id="JBHLZP010001093">
    <property type="protein sequence ID" value="MFB9840450.1"/>
    <property type="molecule type" value="Genomic_DNA"/>
</dbReference>
<feature type="transmembrane region" description="Helical" evidence="1">
    <location>
        <begin position="97"/>
        <end position="114"/>
    </location>
</feature>
<evidence type="ECO:0000313" key="2">
    <source>
        <dbReference type="EMBL" id="MFB9840450.1"/>
    </source>
</evidence>
<accession>A0ABV5YZH5</accession>
<dbReference type="RefSeq" id="WP_378213671.1">
    <property type="nucleotide sequence ID" value="NZ_JBHLZP010001093.1"/>
</dbReference>